<comment type="similarity">
    <text evidence="1">Belongs to the FMO family.</text>
</comment>
<dbReference type="AlphaFoldDB" id="C5LDC1"/>
<dbReference type="SUPFAM" id="SSF46938">
    <property type="entry name" value="CRAL/TRIO N-terminal domain"/>
    <property type="match status" value="1"/>
</dbReference>
<evidence type="ECO:0000259" key="5">
    <source>
        <dbReference type="PROSITE" id="PS50191"/>
    </source>
</evidence>
<dbReference type="SMART" id="SM00516">
    <property type="entry name" value="SEC14"/>
    <property type="match status" value="1"/>
</dbReference>
<proteinExistence type="inferred from homology"/>
<dbReference type="OrthoDB" id="438988at2759"/>
<dbReference type="GO" id="GO:0050660">
    <property type="term" value="F:flavin adenine dinucleotide binding"/>
    <property type="evidence" value="ECO:0007669"/>
    <property type="project" value="InterPro"/>
</dbReference>
<dbReference type="RefSeq" id="XP_002773437.1">
    <property type="nucleotide sequence ID" value="XM_002773391.1"/>
</dbReference>
<dbReference type="InterPro" id="IPR020946">
    <property type="entry name" value="Flavin_mOase-like"/>
</dbReference>
<dbReference type="PROSITE" id="PS50191">
    <property type="entry name" value="CRAL_TRIO"/>
    <property type="match status" value="1"/>
</dbReference>
<reference evidence="6 7" key="1">
    <citation type="submission" date="2008-07" db="EMBL/GenBank/DDBJ databases">
        <authorList>
            <person name="El-Sayed N."/>
            <person name="Caler E."/>
            <person name="Inman J."/>
            <person name="Amedeo P."/>
            <person name="Hass B."/>
            <person name="Wortman J."/>
        </authorList>
    </citation>
    <scope>NUCLEOTIDE SEQUENCE [LARGE SCALE GENOMIC DNA]</scope>
    <source>
        <strain evidence="7">ATCC 50983 / TXsc</strain>
    </source>
</reference>
<keyword evidence="6" id="KW-0503">Monooxygenase</keyword>
<protein>
    <submittedName>
        <fullName evidence="6">Dimethylaniline monooxygenase, putative</fullName>
    </submittedName>
</protein>
<evidence type="ECO:0000313" key="6">
    <source>
        <dbReference type="EMBL" id="EER05253.1"/>
    </source>
</evidence>
<gene>
    <name evidence="6" type="ORF">Pmar_PMAR027894</name>
</gene>
<dbReference type="Proteomes" id="UP000007800">
    <property type="component" value="Unassembled WGS sequence"/>
</dbReference>
<evidence type="ECO:0000313" key="7">
    <source>
        <dbReference type="Proteomes" id="UP000007800"/>
    </source>
</evidence>
<dbReference type="SUPFAM" id="SSF52087">
    <property type="entry name" value="CRAL/TRIO domain"/>
    <property type="match status" value="1"/>
</dbReference>
<sequence length="702" mass="78568">MADCTSRSTAEKVCIIGGGVSGLVTLRTLLAEGFDVTLLEARSRVGGVWATGYVGQGAQSPSWFYEFSEFPVGDRYPLFMKKEDLCSYIDDYVSHFELASYIHCNVVVTHLHNVNDKAWRVVPEGTYERIATGEIRAKQATIEEFTKEGILLSTGEQIACDAVVLGTGFEAAMEILPVECRNSLICDNGEGPWLYRHIVHPEYMHLGFVGWASTNISISTSTLQALWLAGFWRGRISPSMQDMKCDIAKYRKWALEHIPPTPQRPCTTFLYIDLYHDQLVEDLGVSKYLHGGIFDDFKLYYPATYRPLVVAEENSSRRTVIDCGFNLDGLTKKQHMTIGRSNPVIRRAADDVIIPSEVKASEETALLLLKDLLVDTIAQYPLHESMPDVFGLMRLLMFLRVAKNDAHIAAKRFKEFLAWRQMRKVDEIRKNILEKKLTFDDIPHIDKVTYYLPFNPCLRDAVGEPLRAKDGSFIYCERLGMIETNGFIAEVSDDEFMEMFIYLSELGQLLIHDVYERTKELSSFILVIDVGGAPTASWANPKLCKAVVNRMGSAGKLRESYYPGQVSKVCFLNAPWIFDTFFKLLRSFLSKASLSKVTICRPGEQTIMSLVDPMNIPAFLGGSCESPLGQVPETGRLLNDRFGLGTGGAVETVTIAKGESLRIPLTAVKKGDVVSWAFGVEAQEILFGVEIQTLKDGEMTSE</sequence>
<dbReference type="Gene3D" id="3.40.525.10">
    <property type="entry name" value="CRAL-TRIO lipid binding domain"/>
    <property type="match status" value="1"/>
</dbReference>
<dbReference type="EMBL" id="GG680969">
    <property type="protein sequence ID" value="EER05253.1"/>
    <property type="molecule type" value="Genomic_DNA"/>
</dbReference>
<dbReference type="Pfam" id="PF00743">
    <property type="entry name" value="FMO-like"/>
    <property type="match status" value="1"/>
</dbReference>
<dbReference type="GO" id="GO:0004499">
    <property type="term" value="F:N,N-dimethylaniline monooxygenase activity"/>
    <property type="evidence" value="ECO:0007669"/>
    <property type="project" value="InterPro"/>
</dbReference>
<dbReference type="GO" id="GO:0050661">
    <property type="term" value="F:NADP binding"/>
    <property type="evidence" value="ECO:0007669"/>
    <property type="project" value="InterPro"/>
</dbReference>
<keyword evidence="3" id="KW-0274">FAD</keyword>
<dbReference type="CDD" id="cd00170">
    <property type="entry name" value="SEC14"/>
    <property type="match status" value="1"/>
</dbReference>
<dbReference type="Gene3D" id="2.60.120.680">
    <property type="entry name" value="GOLD domain"/>
    <property type="match status" value="1"/>
</dbReference>
<dbReference type="Gene3D" id="3.50.50.60">
    <property type="entry name" value="FAD/NAD(P)-binding domain"/>
    <property type="match status" value="3"/>
</dbReference>
<evidence type="ECO:0000256" key="4">
    <source>
        <dbReference type="ARBA" id="ARBA00023002"/>
    </source>
</evidence>
<feature type="domain" description="CRAL-TRIO" evidence="5">
    <location>
        <begin position="462"/>
        <end position="628"/>
    </location>
</feature>
<dbReference type="InParanoid" id="C5LDC1"/>
<keyword evidence="7" id="KW-1185">Reference proteome</keyword>
<organism evidence="7">
    <name type="scientific">Perkinsus marinus (strain ATCC 50983 / TXsc)</name>
    <dbReference type="NCBI Taxonomy" id="423536"/>
    <lineage>
        <taxon>Eukaryota</taxon>
        <taxon>Sar</taxon>
        <taxon>Alveolata</taxon>
        <taxon>Perkinsozoa</taxon>
        <taxon>Perkinsea</taxon>
        <taxon>Perkinsida</taxon>
        <taxon>Perkinsidae</taxon>
        <taxon>Perkinsus</taxon>
    </lineage>
</organism>
<name>C5LDC1_PERM5</name>
<evidence type="ECO:0000256" key="2">
    <source>
        <dbReference type="ARBA" id="ARBA00022630"/>
    </source>
</evidence>
<accession>C5LDC1</accession>
<dbReference type="InterPro" id="IPR036865">
    <property type="entry name" value="CRAL-TRIO_dom_sf"/>
</dbReference>
<keyword evidence="2" id="KW-0285">Flavoprotein</keyword>
<dbReference type="Pfam" id="PF00650">
    <property type="entry name" value="CRAL_TRIO"/>
    <property type="match status" value="1"/>
</dbReference>
<dbReference type="InterPro" id="IPR036273">
    <property type="entry name" value="CRAL/TRIO_N_dom_sf"/>
</dbReference>
<dbReference type="GeneID" id="9050820"/>
<dbReference type="InterPro" id="IPR001251">
    <property type="entry name" value="CRAL-TRIO_dom"/>
</dbReference>
<evidence type="ECO:0000256" key="1">
    <source>
        <dbReference type="ARBA" id="ARBA00009183"/>
    </source>
</evidence>
<dbReference type="PANTHER" id="PTHR23023">
    <property type="entry name" value="DIMETHYLANILINE MONOOXYGENASE"/>
    <property type="match status" value="1"/>
</dbReference>
<evidence type="ECO:0000256" key="3">
    <source>
        <dbReference type="ARBA" id="ARBA00022827"/>
    </source>
</evidence>
<dbReference type="SUPFAM" id="SSF51905">
    <property type="entry name" value="FAD/NAD(P)-binding domain"/>
    <property type="match status" value="1"/>
</dbReference>
<dbReference type="InterPro" id="IPR036188">
    <property type="entry name" value="FAD/NAD-bd_sf"/>
</dbReference>
<dbReference type="InterPro" id="IPR050346">
    <property type="entry name" value="FMO-like"/>
</dbReference>
<keyword evidence="4" id="KW-0560">Oxidoreductase</keyword>